<comment type="caution">
    <text evidence="1">The sequence shown here is derived from an EMBL/GenBank/DDBJ whole genome shotgun (WGS) entry which is preliminary data.</text>
</comment>
<protein>
    <submittedName>
        <fullName evidence="1">Uncharacterized protein</fullName>
    </submittedName>
</protein>
<dbReference type="Proteomes" id="UP001279734">
    <property type="component" value="Unassembled WGS sequence"/>
</dbReference>
<dbReference type="AlphaFoldDB" id="A0AAD3XWL9"/>
<name>A0AAD3XWL9_NEPGR</name>
<keyword evidence="2" id="KW-1185">Reference proteome</keyword>
<evidence type="ECO:0000313" key="1">
    <source>
        <dbReference type="EMBL" id="GMH20397.1"/>
    </source>
</evidence>
<evidence type="ECO:0000313" key="2">
    <source>
        <dbReference type="Proteomes" id="UP001279734"/>
    </source>
</evidence>
<gene>
    <name evidence="1" type="ORF">Nepgr_022238</name>
</gene>
<reference evidence="1" key="1">
    <citation type="submission" date="2023-05" db="EMBL/GenBank/DDBJ databases">
        <title>Nepenthes gracilis genome sequencing.</title>
        <authorList>
            <person name="Fukushima K."/>
        </authorList>
    </citation>
    <scope>NUCLEOTIDE SEQUENCE</scope>
    <source>
        <strain evidence="1">SING2019-196</strain>
    </source>
</reference>
<organism evidence="1 2">
    <name type="scientific">Nepenthes gracilis</name>
    <name type="common">Slender pitcher plant</name>
    <dbReference type="NCBI Taxonomy" id="150966"/>
    <lineage>
        <taxon>Eukaryota</taxon>
        <taxon>Viridiplantae</taxon>
        <taxon>Streptophyta</taxon>
        <taxon>Embryophyta</taxon>
        <taxon>Tracheophyta</taxon>
        <taxon>Spermatophyta</taxon>
        <taxon>Magnoliopsida</taxon>
        <taxon>eudicotyledons</taxon>
        <taxon>Gunneridae</taxon>
        <taxon>Pentapetalae</taxon>
        <taxon>Caryophyllales</taxon>
        <taxon>Nepenthaceae</taxon>
        <taxon>Nepenthes</taxon>
    </lineage>
</organism>
<accession>A0AAD3XWL9</accession>
<sequence>MPTPPEIFPASSSSPILSGCPLSVAFLSLSFFDEISLTLLIGVFIPSPSKIVLRILGFACQLPQHFNTNGKDDCCLINVIYRRLYHLELLAFVFLLAD</sequence>
<proteinExistence type="predicted"/>
<dbReference type="EMBL" id="BSYO01000022">
    <property type="protein sequence ID" value="GMH20397.1"/>
    <property type="molecule type" value="Genomic_DNA"/>
</dbReference>